<dbReference type="STRING" id="559515.M4BDG1"/>
<accession>M4BDG1</accession>
<keyword evidence="2" id="KW-0456">Lyase</keyword>
<dbReference type="InterPro" id="IPR008210">
    <property type="entry name" value="PEP_carboxykinase_N"/>
</dbReference>
<dbReference type="InParanoid" id="M4BDG1"/>
<dbReference type="AlphaFoldDB" id="M4BDG1"/>
<keyword evidence="4" id="KW-1185">Reference proteome</keyword>
<proteinExistence type="predicted"/>
<dbReference type="Pfam" id="PF01293">
    <property type="entry name" value="PEPCK_ATP"/>
    <property type="match status" value="1"/>
</dbReference>
<evidence type="ECO:0008006" key="5">
    <source>
        <dbReference type="Google" id="ProtNLM"/>
    </source>
</evidence>
<name>M4BDG1_HYAAE</name>
<sequence length="165" mass="18467">MAPHETTTAALGLSQLGIENDCTVFHNLPYDQLADHEKRYNEGSFVANGTFAVDTGKFTGRSPKDKFIVKQAPSQDKVWWGAINQPTTAAVFDTLYDKAAKHFSSVDRMYVFDGHCGVNEKSRLNVRIVTELAWQHHFVTNIALQPTLPSLTRATLWTRTGRRTG</sequence>
<organism evidence="3 4">
    <name type="scientific">Hyaloperonospora arabidopsidis (strain Emoy2)</name>
    <name type="common">Downy mildew agent</name>
    <name type="synonym">Peronospora arabidopsidis</name>
    <dbReference type="NCBI Taxonomy" id="559515"/>
    <lineage>
        <taxon>Eukaryota</taxon>
        <taxon>Sar</taxon>
        <taxon>Stramenopiles</taxon>
        <taxon>Oomycota</taxon>
        <taxon>Peronosporomycetes</taxon>
        <taxon>Peronosporales</taxon>
        <taxon>Peronosporaceae</taxon>
        <taxon>Hyaloperonospora</taxon>
    </lineage>
</organism>
<dbReference type="VEuPathDB" id="FungiDB:HpaG804328"/>
<dbReference type="eggNOG" id="ENOG502QQI5">
    <property type="taxonomic scope" value="Eukaryota"/>
</dbReference>
<dbReference type="HOGENOM" id="CLU_1613946_0_0_1"/>
<reference evidence="4" key="1">
    <citation type="journal article" date="2010" name="Science">
        <title>Signatures of adaptation to obligate biotrophy in the Hyaloperonospora arabidopsidis genome.</title>
        <authorList>
            <person name="Baxter L."/>
            <person name="Tripathy S."/>
            <person name="Ishaque N."/>
            <person name="Boot N."/>
            <person name="Cabral A."/>
            <person name="Kemen E."/>
            <person name="Thines M."/>
            <person name="Ah-Fong A."/>
            <person name="Anderson R."/>
            <person name="Badejoko W."/>
            <person name="Bittner-Eddy P."/>
            <person name="Boore J.L."/>
            <person name="Chibucos M.C."/>
            <person name="Coates M."/>
            <person name="Dehal P."/>
            <person name="Delehaunty K."/>
            <person name="Dong S."/>
            <person name="Downton P."/>
            <person name="Dumas B."/>
            <person name="Fabro G."/>
            <person name="Fronick C."/>
            <person name="Fuerstenberg S.I."/>
            <person name="Fulton L."/>
            <person name="Gaulin E."/>
            <person name="Govers F."/>
            <person name="Hughes L."/>
            <person name="Humphray S."/>
            <person name="Jiang R.H."/>
            <person name="Judelson H."/>
            <person name="Kamoun S."/>
            <person name="Kyung K."/>
            <person name="Meijer H."/>
            <person name="Minx P."/>
            <person name="Morris P."/>
            <person name="Nelson J."/>
            <person name="Phuntumart V."/>
            <person name="Qutob D."/>
            <person name="Rehmany A."/>
            <person name="Rougon-Cardoso A."/>
            <person name="Ryden P."/>
            <person name="Torto-Alalibo T."/>
            <person name="Studholme D."/>
            <person name="Wang Y."/>
            <person name="Win J."/>
            <person name="Wood J."/>
            <person name="Clifton S.W."/>
            <person name="Rogers J."/>
            <person name="Van den Ackerveken G."/>
            <person name="Jones J.D."/>
            <person name="McDowell J.M."/>
            <person name="Beynon J."/>
            <person name="Tyler B.M."/>
        </authorList>
    </citation>
    <scope>NUCLEOTIDE SEQUENCE [LARGE SCALE GENOMIC DNA]</scope>
    <source>
        <strain evidence="4">Emoy2</strain>
    </source>
</reference>
<dbReference type="Proteomes" id="UP000011713">
    <property type="component" value="Unassembled WGS sequence"/>
</dbReference>
<keyword evidence="1" id="KW-0312">Gluconeogenesis</keyword>
<dbReference type="Gene3D" id="3.40.449.10">
    <property type="entry name" value="Phosphoenolpyruvate Carboxykinase, domain 1"/>
    <property type="match status" value="1"/>
</dbReference>
<dbReference type="GO" id="GO:0004612">
    <property type="term" value="F:phosphoenolpyruvate carboxykinase (ATP) activity"/>
    <property type="evidence" value="ECO:0007669"/>
    <property type="project" value="InterPro"/>
</dbReference>
<dbReference type="EnsemblProtists" id="HpaT804328">
    <property type="protein sequence ID" value="HpaP804328"/>
    <property type="gene ID" value="HpaG804328"/>
</dbReference>
<dbReference type="EMBL" id="JH598161">
    <property type="status" value="NOT_ANNOTATED_CDS"/>
    <property type="molecule type" value="Genomic_DNA"/>
</dbReference>
<dbReference type="PANTHER" id="PTHR30031">
    <property type="entry name" value="PHOSPHOENOLPYRUVATE CARBOXYKINASE ATP"/>
    <property type="match status" value="1"/>
</dbReference>
<evidence type="ECO:0000256" key="2">
    <source>
        <dbReference type="ARBA" id="ARBA00022793"/>
    </source>
</evidence>
<keyword evidence="2" id="KW-0210">Decarboxylase</keyword>
<evidence type="ECO:0000256" key="1">
    <source>
        <dbReference type="ARBA" id="ARBA00022432"/>
    </source>
</evidence>
<dbReference type="PANTHER" id="PTHR30031:SF0">
    <property type="entry name" value="PHOSPHOENOLPYRUVATE CARBOXYKINASE (ATP)"/>
    <property type="match status" value="1"/>
</dbReference>
<protein>
    <recommendedName>
        <fullName evidence="5">Phosphoenolpyruvate carboxykinase (ATP)</fullName>
    </recommendedName>
</protein>
<reference evidence="3" key="2">
    <citation type="submission" date="2015-06" db="UniProtKB">
        <authorList>
            <consortium name="EnsemblProtists"/>
        </authorList>
    </citation>
    <scope>IDENTIFICATION</scope>
    <source>
        <strain evidence="3">Emoy2</strain>
    </source>
</reference>
<evidence type="ECO:0000313" key="4">
    <source>
        <dbReference type="Proteomes" id="UP000011713"/>
    </source>
</evidence>
<dbReference type="GO" id="GO:0005524">
    <property type="term" value="F:ATP binding"/>
    <property type="evidence" value="ECO:0007669"/>
    <property type="project" value="InterPro"/>
</dbReference>
<dbReference type="GO" id="GO:0005829">
    <property type="term" value="C:cytosol"/>
    <property type="evidence" value="ECO:0007669"/>
    <property type="project" value="TreeGrafter"/>
</dbReference>
<evidence type="ECO:0000313" key="3">
    <source>
        <dbReference type="EnsemblProtists" id="HpaP804328"/>
    </source>
</evidence>
<dbReference type="InterPro" id="IPR001272">
    <property type="entry name" value="PEP_carboxykinase_ATP"/>
</dbReference>
<dbReference type="GO" id="GO:0006094">
    <property type="term" value="P:gluconeogenesis"/>
    <property type="evidence" value="ECO:0007669"/>
    <property type="project" value="UniProtKB-KW"/>
</dbReference>
<dbReference type="SUPFAM" id="SSF68923">
    <property type="entry name" value="PEP carboxykinase N-terminal domain"/>
    <property type="match status" value="1"/>
</dbReference>